<reference evidence="2" key="1">
    <citation type="submission" date="2016-10" db="EMBL/GenBank/DDBJ databases">
        <authorList>
            <person name="Varghese N."/>
            <person name="Submissions S."/>
        </authorList>
    </citation>
    <scope>NUCLEOTIDE SEQUENCE [LARGE SCALE GENOMIC DNA]</scope>
    <source>
        <strain evidence="2">DSM 45419</strain>
    </source>
</reference>
<dbReference type="RefSeq" id="WP_091214871.1">
    <property type="nucleotide sequence ID" value="NZ_FNHE01000002.1"/>
</dbReference>
<gene>
    <name evidence="1" type="ORF">SAMN05660642_01115</name>
</gene>
<name>A0A1G9NPX6_9ACTN</name>
<evidence type="ECO:0000313" key="2">
    <source>
        <dbReference type="Proteomes" id="UP000198680"/>
    </source>
</evidence>
<proteinExistence type="predicted"/>
<organism evidence="1 2">
    <name type="scientific">Geodermatophilus siccatus</name>
    <dbReference type="NCBI Taxonomy" id="1137991"/>
    <lineage>
        <taxon>Bacteria</taxon>
        <taxon>Bacillati</taxon>
        <taxon>Actinomycetota</taxon>
        <taxon>Actinomycetes</taxon>
        <taxon>Geodermatophilales</taxon>
        <taxon>Geodermatophilaceae</taxon>
        <taxon>Geodermatophilus</taxon>
    </lineage>
</organism>
<keyword evidence="2" id="KW-1185">Reference proteome</keyword>
<sequence length="289" mass="30594">MRTHTGALEVDVVRADVVEADRVDVVVSLTAAHDVVVDSGQVDLVRTLALSHRERNWNGAGSTVGRRTESVLGRVDLDAAGSLVAGQTEHLHAVVPVPRTGEASVAGRLVQQGYAVRVRCRTGEHVVAATRDVHVPSTPDPSSSALPPAVREDAGTAVLGIEDVPRPRLYGGVPVRGTVTLDPLVGGHARGVRVDLLMVERVSAAGGEPLQEDLDASTVMASVSPAEHVELVPGQALRLPFTLHVPDRLPAPTVRTPDFAVRWVLRAVLDRPLRRDPSVTLELLAATTA</sequence>
<dbReference type="Proteomes" id="UP000198680">
    <property type="component" value="Unassembled WGS sequence"/>
</dbReference>
<evidence type="ECO:0000313" key="1">
    <source>
        <dbReference type="EMBL" id="SDL88087.1"/>
    </source>
</evidence>
<accession>A0A1G9NPX6</accession>
<evidence type="ECO:0008006" key="3">
    <source>
        <dbReference type="Google" id="ProtNLM"/>
    </source>
</evidence>
<protein>
    <recommendedName>
        <fullName evidence="3">SpoOM protein</fullName>
    </recommendedName>
</protein>
<dbReference type="STRING" id="1137991.SAMN05660642_01115"/>
<dbReference type="EMBL" id="FNHE01000002">
    <property type="protein sequence ID" value="SDL88087.1"/>
    <property type="molecule type" value="Genomic_DNA"/>
</dbReference>
<dbReference type="AlphaFoldDB" id="A0A1G9NPX6"/>
<dbReference type="OrthoDB" id="5100381at2"/>